<dbReference type="GO" id="GO:0008483">
    <property type="term" value="F:transaminase activity"/>
    <property type="evidence" value="ECO:0007669"/>
    <property type="project" value="UniProtKB-KW"/>
</dbReference>
<dbReference type="Proteomes" id="UP000761264">
    <property type="component" value="Unassembled WGS sequence"/>
</dbReference>
<dbReference type="Gene3D" id="1.10.10.10">
    <property type="entry name" value="Winged helix-like DNA-binding domain superfamily/Winged helix DNA-binding domain"/>
    <property type="match status" value="1"/>
</dbReference>
<dbReference type="GO" id="GO:0030170">
    <property type="term" value="F:pyridoxal phosphate binding"/>
    <property type="evidence" value="ECO:0007669"/>
    <property type="project" value="InterPro"/>
</dbReference>
<dbReference type="PROSITE" id="PS50949">
    <property type="entry name" value="HTH_GNTR"/>
    <property type="match status" value="1"/>
</dbReference>
<dbReference type="CDD" id="cd07377">
    <property type="entry name" value="WHTH_GntR"/>
    <property type="match status" value="1"/>
</dbReference>
<keyword evidence="5" id="KW-0804">Transcription</keyword>
<dbReference type="Gene3D" id="3.40.640.10">
    <property type="entry name" value="Type I PLP-dependent aspartate aminotransferase-like (Major domain)"/>
    <property type="match status" value="1"/>
</dbReference>
<dbReference type="InterPro" id="IPR000524">
    <property type="entry name" value="Tscrpt_reg_HTH_GntR"/>
</dbReference>
<proteinExistence type="inferred from homology"/>
<dbReference type="InterPro" id="IPR051446">
    <property type="entry name" value="HTH_trans_reg/aminotransferase"/>
</dbReference>
<dbReference type="SUPFAM" id="SSF53383">
    <property type="entry name" value="PLP-dependent transferases"/>
    <property type="match status" value="1"/>
</dbReference>
<dbReference type="AlphaFoldDB" id="A0A967EZV1"/>
<dbReference type="InterPro" id="IPR004839">
    <property type="entry name" value="Aminotransferase_I/II_large"/>
</dbReference>
<dbReference type="InterPro" id="IPR015424">
    <property type="entry name" value="PyrdxlP-dep_Trfase"/>
</dbReference>
<evidence type="ECO:0000256" key="2">
    <source>
        <dbReference type="ARBA" id="ARBA00022898"/>
    </source>
</evidence>
<reference evidence="7" key="1">
    <citation type="submission" date="2020-03" db="EMBL/GenBank/DDBJ databases">
        <title>Genome of Pelagibius litoralis DSM 21314T.</title>
        <authorList>
            <person name="Wang G."/>
        </authorList>
    </citation>
    <scope>NUCLEOTIDE SEQUENCE</scope>
    <source>
        <strain evidence="7">DSM 21314</strain>
    </source>
</reference>
<dbReference type="InterPro" id="IPR036388">
    <property type="entry name" value="WH-like_DNA-bd_sf"/>
</dbReference>
<dbReference type="RefSeq" id="WP_240932749.1">
    <property type="nucleotide sequence ID" value="NZ_JAAQPH010000014.1"/>
</dbReference>
<dbReference type="PANTHER" id="PTHR46577:SF1">
    <property type="entry name" value="HTH-TYPE TRANSCRIPTIONAL REGULATORY PROTEIN GABR"/>
    <property type="match status" value="1"/>
</dbReference>
<evidence type="ECO:0000313" key="7">
    <source>
        <dbReference type="EMBL" id="NIA70446.1"/>
    </source>
</evidence>
<dbReference type="Pfam" id="PF00392">
    <property type="entry name" value="GntR"/>
    <property type="match status" value="1"/>
</dbReference>
<evidence type="ECO:0000256" key="1">
    <source>
        <dbReference type="ARBA" id="ARBA00005384"/>
    </source>
</evidence>
<comment type="caution">
    <text evidence="7">The sequence shown here is derived from an EMBL/GenBank/DDBJ whole genome shotgun (WGS) entry which is preliminary data.</text>
</comment>
<gene>
    <name evidence="7" type="ORF">HBA54_17755</name>
</gene>
<keyword evidence="3" id="KW-0805">Transcription regulation</keyword>
<dbReference type="EMBL" id="JAAQPH010000014">
    <property type="protein sequence ID" value="NIA70446.1"/>
    <property type="molecule type" value="Genomic_DNA"/>
</dbReference>
<dbReference type="GO" id="GO:0003700">
    <property type="term" value="F:DNA-binding transcription factor activity"/>
    <property type="evidence" value="ECO:0007669"/>
    <property type="project" value="InterPro"/>
</dbReference>
<keyword evidence="7" id="KW-0032">Aminotransferase</keyword>
<keyword evidence="8" id="KW-1185">Reference proteome</keyword>
<protein>
    <submittedName>
        <fullName evidence="7">PLP-dependent aminotransferase family protein</fullName>
    </submittedName>
</protein>
<evidence type="ECO:0000313" key="8">
    <source>
        <dbReference type="Proteomes" id="UP000761264"/>
    </source>
</evidence>
<dbReference type="CDD" id="cd00609">
    <property type="entry name" value="AAT_like"/>
    <property type="match status" value="1"/>
</dbReference>
<feature type="domain" description="HTH gntR-type" evidence="6">
    <location>
        <begin position="14"/>
        <end position="82"/>
    </location>
</feature>
<sequence>METSWLPDLDLTRGPLYWRIQGALAEDIRSGRLAAGERLPTHRALADALGVTVNTVTKAFAEAERTGLIVSRVGRGTYVKGFPEEMQLDNGKAQDVIDLCQNIAVTDTLDPLLNRLLGALSRRGSLHGLLQNHPHPGIARHRNAGARWIKRRGIEAQPGQVLLCNGGQDGLMAIFLAIARPGGTILTEKLNYAGIRFVARCLNLNLRGVESDEQGIIPDALEAACKQENVSAILVTPTNHNPTNVFTPLERRKALVEIAGRAGTLLVEDDAFGHLTGNKVPTLTALAPDRCIYVCGLSKSMAGGLRVGYVLAPAALVSGLVNSLRTMYSVYPTLMAEIATSLIEEGQADEFVGWHRREARERNDLAREVLGLGNGPEGVSSYHLWLPLPEGRRAVDFVADLRAEGVLVAPPEKFTVDHQPAPNAVRLALGSVRDRERLKEGLRRVADCLSGRPHRWHNLRPD</sequence>
<comment type="similarity">
    <text evidence="1">In the C-terminal section; belongs to the class-I pyridoxal-phosphate-dependent aminotransferase family.</text>
</comment>
<evidence type="ECO:0000259" key="6">
    <source>
        <dbReference type="PROSITE" id="PS50949"/>
    </source>
</evidence>
<dbReference type="PANTHER" id="PTHR46577">
    <property type="entry name" value="HTH-TYPE TRANSCRIPTIONAL REGULATORY PROTEIN GABR"/>
    <property type="match status" value="1"/>
</dbReference>
<keyword evidence="7" id="KW-0808">Transferase</keyword>
<dbReference type="GO" id="GO:0003677">
    <property type="term" value="F:DNA binding"/>
    <property type="evidence" value="ECO:0007669"/>
    <property type="project" value="UniProtKB-KW"/>
</dbReference>
<organism evidence="7 8">
    <name type="scientific">Pelagibius litoralis</name>
    <dbReference type="NCBI Taxonomy" id="374515"/>
    <lineage>
        <taxon>Bacteria</taxon>
        <taxon>Pseudomonadati</taxon>
        <taxon>Pseudomonadota</taxon>
        <taxon>Alphaproteobacteria</taxon>
        <taxon>Rhodospirillales</taxon>
        <taxon>Rhodovibrionaceae</taxon>
        <taxon>Pelagibius</taxon>
    </lineage>
</organism>
<dbReference type="InterPro" id="IPR015421">
    <property type="entry name" value="PyrdxlP-dep_Trfase_major"/>
</dbReference>
<evidence type="ECO:0000256" key="4">
    <source>
        <dbReference type="ARBA" id="ARBA00023125"/>
    </source>
</evidence>
<keyword evidence="2" id="KW-0663">Pyridoxal phosphate</keyword>
<evidence type="ECO:0000256" key="5">
    <source>
        <dbReference type="ARBA" id="ARBA00023163"/>
    </source>
</evidence>
<dbReference type="SUPFAM" id="SSF46785">
    <property type="entry name" value="Winged helix' DNA-binding domain"/>
    <property type="match status" value="1"/>
</dbReference>
<evidence type="ECO:0000256" key="3">
    <source>
        <dbReference type="ARBA" id="ARBA00023015"/>
    </source>
</evidence>
<dbReference type="InterPro" id="IPR036390">
    <property type="entry name" value="WH_DNA-bd_sf"/>
</dbReference>
<keyword evidence="4" id="KW-0238">DNA-binding</keyword>
<accession>A0A967EZV1</accession>
<dbReference type="SMART" id="SM00345">
    <property type="entry name" value="HTH_GNTR"/>
    <property type="match status" value="1"/>
</dbReference>
<dbReference type="Pfam" id="PF00155">
    <property type="entry name" value="Aminotran_1_2"/>
    <property type="match status" value="1"/>
</dbReference>
<name>A0A967EZV1_9PROT</name>